<evidence type="ECO:0008006" key="3">
    <source>
        <dbReference type="Google" id="ProtNLM"/>
    </source>
</evidence>
<evidence type="ECO:0000313" key="1">
    <source>
        <dbReference type="EMBL" id="SMA52362.1"/>
    </source>
</evidence>
<proteinExistence type="predicted"/>
<dbReference type="RefSeq" id="WP_089086668.1">
    <property type="nucleotide sequence ID" value="NZ_LT635456.1"/>
</dbReference>
<dbReference type="Proteomes" id="UP000198366">
    <property type="component" value="Chromosome I"/>
</dbReference>
<dbReference type="EMBL" id="LT837687">
    <property type="protein sequence ID" value="SMA52362.1"/>
    <property type="molecule type" value="Genomic_DNA"/>
</dbReference>
<gene>
    <name evidence="1" type="ORF">BCM300_00367</name>
</gene>
<dbReference type="PROSITE" id="PS51257">
    <property type="entry name" value="PROKAR_LIPOPROTEIN"/>
    <property type="match status" value="1"/>
</dbReference>
<reference evidence="1 2" key="1">
    <citation type="submission" date="2016-12" db="EMBL/GenBank/DDBJ databases">
        <authorList>
            <person name="Song W.-J."/>
            <person name="Kurnit D.M."/>
        </authorList>
    </citation>
    <scope>NUCLEOTIDE SEQUENCE [LARGE SCALE GENOMIC DNA]</scope>
    <source>
        <strain evidence="1">BCM-300</strain>
    </source>
</reference>
<protein>
    <recommendedName>
        <fullName evidence="3">Neuraminyllactose-binding hemagglutinin family protein</fullName>
    </recommendedName>
</protein>
<dbReference type="SUPFAM" id="SSF159594">
    <property type="entry name" value="XCC0632-like"/>
    <property type="match status" value="1"/>
</dbReference>
<dbReference type="AlphaFoldDB" id="A0A238GU93"/>
<accession>A0A238GU93</accession>
<sequence length="207" mass="23626">MLRVLSVGVAFILLGCQFFNKTTLHLKYKDYPKNSPLKTASTLTPPKIFFNARFVPPFYQKEFKKAIAQQIAYFLKDKSALTFNISGNVFFSFEENPKDLKAIKERLKKTIEPNADPKSVMRFLNLQASLILECVPQTACPFDTLLIPTAFSVPVYYANRLGDNPSLFPQEDKSYYNALIKALNKAYYSLMEGLEKRLNAIENAAWL</sequence>
<organism evidence="1 2">
    <name type="scientific">Helicobacter pylori</name>
    <name type="common">Campylobacter pylori</name>
    <dbReference type="NCBI Taxonomy" id="210"/>
    <lineage>
        <taxon>Bacteria</taxon>
        <taxon>Pseudomonadati</taxon>
        <taxon>Campylobacterota</taxon>
        <taxon>Epsilonproteobacteria</taxon>
        <taxon>Campylobacterales</taxon>
        <taxon>Helicobacteraceae</taxon>
        <taxon>Helicobacter</taxon>
    </lineage>
</organism>
<name>A0A238GU93_HELPX</name>
<evidence type="ECO:0000313" key="2">
    <source>
        <dbReference type="Proteomes" id="UP000198366"/>
    </source>
</evidence>